<keyword evidence="4" id="KW-0804">Transcription</keyword>
<dbReference type="AlphaFoldDB" id="A0A9P0K2E5"/>
<dbReference type="GO" id="GO:0006357">
    <property type="term" value="P:regulation of transcription by RNA polymerase II"/>
    <property type="evidence" value="ECO:0007669"/>
    <property type="project" value="TreeGrafter"/>
</dbReference>
<dbReference type="PANTHER" id="PTHR13556:SF2">
    <property type="entry name" value="TRANSCRIPTIONAL ADAPTER 3"/>
    <property type="match status" value="1"/>
</dbReference>
<dbReference type="GO" id="GO:0005634">
    <property type="term" value="C:nucleus"/>
    <property type="evidence" value="ECO:0007669"/>
    <property type="project" value="UniProtKB-SubCell"/>
</dbReference>
<reference evidence="6" key="1">
    <citation type="submission" date="2022-03" db="EMBL/GenBank/DDBJ databases">
        <authorList>
            <person name="Sayadi A."/>
        </authorList>
    </citation>
    <scope>NUCLEOTIDE SEQUENCE</scope>
</reference>
<keyword evidence="7" id="KW-1185">Reference proteome</keyword>
<dbReference type="GO" id="GO:0003713">
    <property type="term" value="F:transcription coactivator activity"/>
    <property type="evidence" value="ECO:0007669"/>
    <property type="project" value="TreeGrafter"/>
</dbReference>
<dbReference type="OrthoDB" id="1232at2759"/>
<keyword evidence="5" id="KW-0539">Nucleus</keyword>
<accession>A0A9P0K2E5</accession>
<dbReference type="PANTHER" id="PTHR13556">
    <property type="entry name" value="TRANSCRIPTIONAL ADAPTER 3-RELATED"/>
    <property type="match status" value="1"/>
</dbReference>
<dbReference type="GO" id="GO:0000124">
    <property type="term" value="C:SAGA complex"/>
    <property type="evidence" value="ECO:0007669"/>
    <property type="project" value="TreeGrafter"/>
</dbReference>
<protein>
    <submittedName>
        <fullName evidence="6">Uncharacterized protein</fullName>
    </submittedName>
</protein>
<organism evidence="6 7">
    <name type="scientific">Acanthoscelides obtectus</name>
    <name type="common">Bean weevil</name>
    <name type="synonym">Bruchus obtectus</name>
    <dbReference type="NCBI Taxonomy" id="200917"/>
    <lineage>
        <taxon>Eukaryota</taxon>
        <taxon>Metazoa</taxon>
        <taxon>Ecdysozoa</taxon>
        <taxon>Arthropoda</taxon>
        <taxon>Hexapoda</taxon>
        <taxon>Insecta</taxon>
        <taxon>Pterygota</taxon>
        <taxon>Neoptera</taxon>
        <taxon>Endopterygota</taxon>
        <taxon>Coleoptera</taxon>
        <taxon>Polyphaga</taxon>
        <taxon>Cucujiformia</taxon>
        <taxon>Chrysomeloidea</taxon>
        <taxon>Chrysomelidae</taxon>
        <taxon>Bruchinae</taxon>
        <taxon>Bruchini</taxon>
        <taxon>Acanthoscelides</taxon>
    </lineage>
</organism>
<evidence type="ECO:0000256" key="4">
    <source>
        <dbReference type="ARBA" id="ARBA00023163"/>
    </source>
</evidence>
<evidence type="ECO:0000313" key="7">
    <source>
        <dbReference type="Proteomes" id="UP001152888"/>
    </source>
</evidence>
<proteinExistence type="inferred from homology"/>
<comment type="similarity">
    <text evidence="2">Belongs to the NGG1 family.</text>
</comment>
<comment type="subcellular location">
    <subcellularLocation>
        <location evidence="1">Nucleus</location>
    </subcellularLocation>
</comment>
<dbReference type="InterPro" id="IPR019340">
    <property type="entry name" value="Histone_AcTrfase_su3"/>
</dbReference>
<dbReference type="EMBL" id="CAKOFQ010006721">
    <property type="protein sequence ID" value="CAH1965032.1"/>
    <property type="molecule type" value="Genomic_DNA"/>
</dbReference>
<keyword evidence="3" id="KW-0805">Transcription regulation</keyword>
<dbReference type="Proteomes" id="UP001152888">
    <property type="component" value="Unassembled WGS sequence"/>
</dbReference>
<comment type="caution">
    <text evidence="6">The sequence shown here is derived from an EMBL/GenBank/DDBJ whole genome shotgun (WGS) entry which is preliminary data.</text>
</comment>
<evidence type="ECO:0000256" key="5">
    <source>
        <dbReference type="ARBA" id="ARBA00023242"/>
    </source>
</evidence>
<evidence type="ECO:0000313" key="6">
    <source>
        <dbReference type="EMBL" id="CAH1965032.1"/>
    </source>
</evidence>
<evidence type="ECO:0000256" key="1">
    <source>
        <dbReference type="ARBA" id="ARBA00004123"/>
    </source>
</evidence>
<name>A0A9P0K2E5_ACAOB</name>
<evidence type="ECO:0000256" key="3">
    <source>
        <dbReference type="ARBA" id="ARBA00023015"/>
    </source>
</evidence>
<sequence>MDTFATPLNQNITATIEENIMSVLPKTSGPNGIIKFKACDVLKSSNNNHKLGACLDKKLKKEQVEQGILTLDDLAKTQPDDEILTEIKKCQLELKTMNKYNIEELNKLKTIVTDDLRCSDVKDQLEKVDKQVCSSHRHKHHNICI</sequence>
<evidence type="ECO:0000256" key="2">
    <source>
        <dbReference type="ARBA" id="ARBA00005330"/>
    </source>
</evidence>
<gene>
    <name evidence="6" type="ORF">ACAOBT_LOCUS6123</name>
</gene>
<dbReference type="Pfam" id="PF10198">
    <property type="entry name" value="Ada3"/>
    <property type="match status" value="1"/>
</dbReference>